<sequence>MNQVWDVVKWVETNAQEIWYLDRAGEVGRDRCQKDWCLLTFGVKVVGVRGMASGIQIRDNIGTRKLKGRCKQFDGQTVYYEEIRLLWEILKGTQRSGRQLYDMLSLLTLAIAVGIQPWLKQVSKLPFTSSVGILNGINYKDFTIRLADPGVQKDDCFSIPQYTFNEDEYLYTDNIYSPYQFSFDHQLAFLNCANPIQSAIDILDTSSCKSDSTGYYNSTFNVTSPISHDMEGYSYVIYGYFKLQNLPDLCRINLIHPVPRDIDPLINEPNMSYIDIHNILVYGFELQWVSVCCNFGKENPCDYFNETTMGTYCYEFCTGNPFGMVIGDVIAYVYHNLGRPCLEFSFYTSKGFLVFYTSY</sequence>
<dbReference type="Proteomes" id="UP001314170">
    <property type="component" value="Unassembled WGS sequence"/>
</dbReference>
<protein>
    <submittedName>
        <fullName evidence="1">Uncharacterized protein</fullName>
    </submittedName>
</protein>
<gene>
    <name evidence="1" type="ORF">DCAF_LOCUS25765</name>
</gene>
<reference evidence="1 2" key="1">
    <citation type="submission" date="2024-01" db="EMBL/GenBank/DDBJ databases">
        <authorList>
            <person name="Waweru B."/>
        </authorList>
    </citation>
    <scope>NUCLEOTIDE SEQUENCE [LARGE SCALE GENOMIC DNA]</scope>
</reference>
<evidence type="ECO:0000313" key="1">
    <source>
        <dbReference type="EMBL" id="CAK7355505.1"/>
    </source>
</evidence>
<dbReference type="EMBL" id="CAWUPB010001195">
    <property type="protein sequence ID" value="CAK7355505.1"/>
    <property type="molecule type" value="Genomic_DNA"/>
</dbReference>
<organism evidence="1 2">
    <name type="scientific">Dovyalis caffra</name>
    <dbReference type="NCBI Taxonomy" id="77055"/>
    <lineage>
        <taxon>Eukaryota</taxon>
        <taxon>Viridiplantae</taxon>
        <taxon>Streptophyta</taxon>
        <taxon>Embryophyta</taxon>
        <taxon>Tracheophyta</taxon>
        <taxon>Spermatophyta</taxon>
        <taxon>Magnoliopsida</taxon>
        <taxon>eudicotyledons</taxon>
        <taxon>Gunneridae</taxon>
        <taxon>Pentapetalae</taxon>
        <taxon>rosids</taxon>
        <taxon>fabids</taxon>
        <taxon>Malpighiales</taxon>
        <taxon>Salicaceae</taxon>
        <taxon>Flacourtieae</taxon>
        <taxon>Dovyalis</taxon>
    </lineage>
</organism>
<accession>A0AAV1SNC1</accession>
<comment type="caution">
    <text evidence="1">The sequence shown here is derived from an EMBL/GenBank/DDBJ whole genome shotgun (WGS) entry which is preliminary data.</text>
</comment>
<keyword evidence="2" id="KW-1185">Reference proteome</keyword>
<name>A0AAV1SNC1_9ROSI</name>
<evidence type="ECO:0000313" key="2">
    <source>
        <dbReference type="Proteomes" id="UP001314170"/>
    </source>
</evidence>
<dbReference type="AlphaFoldDB" id="A0AAV1SNC1"/>
<proteinExistence type="predicted"/>